<feature type="signal peptide" evidence="3">
    <location>
        <begin position="1"/>
        <end position="20"/>
    </location>
</feature>
<dbReference type="InterPro" id="IPR035986">
    <property type="entry name" value="PKD_dom_sf"/>
</dbReference>
<dbReference type="InterPro" id="IPR001064">
    <property type="entry name" value="Beta/gamma_crystallin"/>
</dbReference>
<feature type="domain" description="Beta/gamma crystallin 'Greek key'" evidence="4">
    <location>
        <begin position="672"/>
        <end position="716"/>
    </location>
</feature>
<feature type="domain" description="Beta/gamma crystallin 'Greek key'" evidence="4">
    <location>
        <begin position="763"/>
        <end position="807"/>
    </location>
</feature>
<dbReference type="InterPro" id="IPR013783">
    <property type="entry name" value="Ig-like_fold"/>
</dbReference>
<dbReference type="NCBIfam" id="TIGR04183">
    <property type="entry name" value="Por_Secre_tail"/>
    <property type="match status" value="1"/>
</dbReference>
<gene>
    <name evidence="5" type="ordered locus">Niako_4618</name>
</gene>
<dbReference type="HOGENOM" id="CLU_014007_0_0_10"/>
<evidence type="ECO:0000256" key="2">
    <source>
        <dbReference type="ARBA" id="ARBA00022737"/>
    </source>
</evidence>
<dbReference type="SUPFAM" id="SSF49299">
    <property type="entry name" value="PKD domain"/>
    <property type="match status" value="1"/>
</dbReference>
<dbReference type="Pfam" id="PF17957">
    <property type="entry name" value="Big_7"/>
    <property type="match status" value="1"/>
</dbReference>
<name>G8TM94_NIAKG</name>
<dbReference type="InterPro" id="IPR026444">
    <property type="entry name" value="Secre_tail"/>
</dbReference>
<protein>
    <submittedName>
        <fullName evidence="5">Peptidase domain protein</fullName>
    </submittedName>
</protein>
<feature type="chain" id="PRO_5003517667" evidence="3">
    <location>
        <begin position="21"/>
        <end position="933"/>
    </location>
</feature>
<organism evidence="5 6">
    <name type="scientific">Niastella koreensis (strain DSM 17620 / KACC 11465 / NBRC 106392 / GR20-10)</name>
    <dbReference type="NCBI Taxonomy" id="700598"/>
    <lineage>
        <taxon>Bacteria</taxon>
        <taxon>Pseudomonadati</taxon>
        <taxon>Bacteroidota</taxon>
        <taxon>Chitinophagia</taxon>
        <taxon>Chitinophagales</taxon>
        <taxon>Chitinophagaceae</taxon>
        <taxon>Niastella</taxon>
    </lineage>
</organism>
<dbReference type="PROSITE" id="PS50915">
    <property type="entry name" value="CRYSTALLIN_BETA_GAMMA"/>
    <property type="match status" value="2"/>
</dbReference>
<comment type="similarity">
    <text evidence="1">Belongs to the beta/gamma-crystallin family.</text>
</comment>
<dbReference type="eggNOG" id="COG3979">
    <property type="taxonomic scope" value="Bacteria"/>
</dbReference>
<dbReference type="Proteomes" id="UP000005438">
    <property type="component" value="Chromosome"/>
</dbReference>
<evidence type="ECO:0000259" key="4">
    <source>
        <dbReference type="PROSITE" id="PS50915"/>
    </source>
</evidence>
<dbReference type="SMART" id="SM00247">
    <property type="entry name" value="XTALbg"/>
    <property type="match status" value="3"/>
</dbReference>
<keyword evidence="2" id="KW-0677">Repeat</keyword>
<proteinExistence type="inferred from homology"/>
<dbReference type="RefSeq" id="WP_014220788.1">
    <property type="nucleotide sequence ID" value="NC_016609.1"/>
</dbReference>
<dbReference type="eggNOG" id="COG3291">
    <property type="taxonomic scope" value="Bacteria"/>
</dbReference>
<dbReference type="Pfam" id="PF00030">
    <property type="entry name" value="Crystall"/>
    <property type="match status" value="1"/>
</dbReference>
<dbReference type="Gene3D" id="2.60.20.10">
    <property type="entry name" value="Crystallins"/>
    <property type="match status" value="3"/>
</dbReference>
<keyword evidence="3" id="KW-0732">Signal</keyword>
<dbReference type="SUPFAM" id="SSF89260">
    <property type="entry name" value="Collagen-binding domain"/>
    <property type="match status" value="1"/>
</dbReference>
<dbReference type="Gene3D" id="2.60.120.380">
    <property type="match status" value="1"/>
</dbReference>
<dbReference type="SUPFAM" id="SSF49695">
    <property type="entry name" value="gamma-Crystallin-like"/>
    <property type="match status" value="3"/>
</dbReference>
<dbReference type="OrthoDB" id="954626at2"/>
<dbReference type="STRING" id="700598.Niako_4618"/>
<reference evidence="5 6" key="1">
    <citation type="submission" date="2011-12" db="EMBL/GenBank/DDBJ databases">
        <title>The complete genome of Niastella koreensis GR20-10.</title>
        <authorList>
            <consortium name="US DOE Joint Genome Institute (JGI-PGF)"/>
            <person name="Lucas S."/>
            <person name="Han J."/>
            <person name="Lapidus A."/>
            <person name="Bruce D."/>
            <person name="Goodwin L."/>
            <person name="Pitluck S."/>
            <person name="Peters L."/>
            <person name="Kyrpides N."/>
            <person name="Mavromatis K."/>
            <person name="Ivanova N."/>
            <person name="Mikhailova N."/>
            <person name="Davenport K."/>
            <person name="Saunders E."/>
            <person name="Detter J.C."/>
            <person name="Tapia R."/>
            <person name="Han C."/>
            <person name="Land M."/>
            <person name="Hauser L."/>
            <person name="Markowitz V."/>
            <person name="Cheng J.-F."/>
            <person name="Hugenholtz P."/>
            <person name="Woyke T."/>
            <person name="Wu D."/>
            <person name="Tindall B."/>
            <person name="Pomrenke H."/>
            <person name="Brambilla E."/>
            <person name="Klenk H.-P."/>
            <person name="Eisen J.A."/>
        </authorList>
    </citation>
    <scope>NUCLEOTIDE SEQUENCE [LARGE SCALE GENOMIC DNA]</scope>
    <source>
        <strain evidence="6">DSM 17620 / KACC 11465 / NBRC 106392 / GR20-10</strain>
    </source>
</reference>
<dbReference type="Pfam" id="PF18962">
    <property type="entry name" value="Por_Secre_tail"/>
    <property type="match status" value="1"/>
</dbReference>
<evidence type="ECO:0000313" key="6">
    <source>
        <dbReference type="Proteomes" id="UP000005438"/>
    </source>
</evidence>
<dbReference type="InterPro" id="IPR011024">
    <property type="entry name" value="G_crystallin-like"/>
</dbReference>
<dbReference type="eggNOG" id="COG4833">
    <property type="taxonomic scope" value="Bacteria"/>
</dbReference>
<accession>G8TM94</accession>
<dbReference type="Gene3D" id="2.60.40.10">
    <property type="entry name" value="Immunoglobulins"/>
    <property type="match status" value="1"/>
</dbReference>
<sequence length="933" mass="98677">MKKLSLWLLGSMLFCMAGYAQVKPVSLGKAPDLLTHFRKQFSTAPQQRITGKLALRISTADSLPGKINFRQSLAAGQEFVAGEIENVPGSSFFIRFEGLHVQGNIILRNTKKAYTYTSDDNGNVYISETDIHKVLCIDFDKAPASSAVSAAAAAITAGQLYSLQSYPNANGVVLLDFDGQYVSGTGWNGGNPINAAASTLTDAERYEVWQLVSEDYRPFKLNITTSEAVYFSYPANRRMRCIFTPTNTAAPGAGGVAFLNSFTWGNETPCWVFNGGIKGAGDAAAHEVGHTFGLSHDGRTNPVEEYYLGQGNWAPIMGAGYYVPVVQWSKGEYANPSQTQDDLSIIANNANGVGYRADDNSNTRAGATPISIGSTGSAFESGVIETTSDVDFFTFTTAGGAVSLNVNPADKHPNLDVLATLYDNNGAVVTASNPDGLNATLSANLAAGTYYVAVTGVGYGDPLTTGYTNYGSLGYYSISGNIAGGAANAVATFYKDCNYSGSYAVSLAPGAYTVSDLVASGIQDKDISSFTINSGYEVLLYKNNALQGSFTSFNASTSCLVVNSLNDSVSSLRIRSLTNQSPTVTFLKPVTGNTFLTPATVAITVNAADADGTISKVEFYNGATKLGEATTTPYSYTWSNVATGTYTITATATDDRGGQSSSQVTVTVTNVPIVTVYRDCNYGGTAVGLLPGSYTLSSLQSLGINNDDISSLKVTSGYQVQLYNDDNFAGTVVTVTSDNSCLVANSFNDLTSSLKISAVGTVTAATVYRDCNYGGTATGLSPGTYTLTQLQALGILNDDISSLKVTSGYQVQLYADDNFLGNSQTYGVDNSCLVTNGFNDAATSIKIFAIAPAKTQGLITGLQIYPNPVGNELRLRSEEDLTGALIKVYDFSGRELIATRNNNNRLNVSRLTAGVYTLTVIKNGKIISSRFVK</sequence>
<evidence type="ECO:0000256" key="1">
    <source>
        <dbReference type="ARBA" id="ARBA00009646"/>
    </source>
</evidence>
<evidence type="ECO:0000313" key="5">
    <source>
        <dbReference type="EMBL" id="AEW00876.1"/>
    </source>
</evidence>
<dbReference type="EMBL" id="CP003178">
    <property type="protein sequence ID" value="AEW00876.1"/>
    <property type="molecule type" value="Genomic_DNA"/>
</dbReference>
<dbReference type="KEGG" id="nko:Niako_4618"/>
<dbReference type="AlphaFoldDB" id="G8TM94"/>
<dbReference type="SUPFAM" id="SSF55486">
    <property type="entry name" value="Metalloproteases ('zincins'), catalytic domain"/>
    <property type="match status" value="1"/>
</dbReference>
<evidence type="ECO:0000256" key="3">
    <source>
        <dbReference type="SAM" id="SignalP"/>
    </source>
</evidence>